<dbReference type="Proteomes" id="UP000824242">
    <property type="component" value="Unassembled WGS sequence"/>
</dbReference>
<feature type="domain" description="Glycosyltransferase subfamily 4-like N-terminal" evidence="2">
    <location>
        <begin position="22"/>
        <end position="158"/>
    </location>
</feature>
<dbReference type="PANTHER" id="PTHR45947:SF3">
    <property type="entry name" value="SULFOQUINOVOSYL TRANSFERASE SQD2"/>
    <property type="match status" value="1"/>
</dbReference>
<comment type="caution">
    <text evidence="3">The sequence shown here is derived from an EMBL/GenBank/DDBJ whole genome shotgun (WGS) entry which is preliminary data.</text>
</comment>
<evidence type="ECO:0000313" key="3">
    <source>
        <dbReference type="EMBL" id="HIR47105.1"/>
    </source>
</evidence>
<dbReference type="Pfam" id="PF00534">
    <property type="entry name" value="Glycos_transf_1"/>
    <property type="match status" value="1"/>
</dbReference>
<reference evidence="3" key="1">
    <citation type="submission" date="2020-10" db="EMBL/GenBank/DDBJ databases">
        <authorList>
            <person name="Gilroy R."/>
        </authorList>
    </citation>
    <scope>NUCLEOTIDE SEQUENCE</scope>
    <source>
        <strain evidence="3">ChiSxjej1B13-7958</strain>
    </source>
</reference>
<accession>A0A9D1AN59</accession>
<evidence type="ECO:0000313" key="4">
    <source>
        <dbReference type="Proteomes" id="UP000824242"/>
    </source>
</evidence>
<dbReference type="GO" id="GO:0016758">
    <property type="term" value="F:hexosyltransferase activity"/>
    <property type="evidence" value="ECO:0007669"/>
    <property type="project" value="TreeGrafter"/>
</dbReference>
<gene>
    <name evidence="3" type="ORF">IAB89_05525</name>
</gene>
<dbReference type="AlphaFoldDB" id="A0A9D1AN59"/>
<reference evidence="3" key="2">
    <citation type="journal article" date="2021" name="PeerJ">
        <title>Extensive microbial diversity within the chicken gut microbiome revealed by metagenomics and culture.</title>
        <authorList>
            <person name="Gilroy R."/>
            <person name="Ravi A."/>
            <person name="Getino M."/>
            <person name="Pursley I."/>
            <person name="Horton D.L."/>
            <person name="Alikhan N.F."/>
            <person name="Baker D."/>
            <person name="Gharbi K."/>
            <person name="Hall N."/>
            <person name="Watson M."/>
            <person name="Adriaenssens E.M."/>
            <person name="Foster-Nyarko E."/>
            <person name="Jarju S."/>
            <person name="Secka A."/>
            <person name="Antonio M."/>
            <person name="Oren A."/>
            <person name="Chaudhuri R.R."/>
            <person name="La Ragione R."/>
            <person name="Hildebrand F."/>
            <person name="Pallen M.J."/>
        </authorList>
    </citation>
    <scope>NUCLEOTIDE SEQUENCE</scope>
    <source>
        <strain evidence="3">ChiSxjej1B13-7958</strain>
    </source>
</reference>
<dbReference type="InterPro" id="IPR050194">
    <property type="entry name" value="Glycosyltransferase_grp1"/>
</dbReference>
<protein>
    <submittedName>
        <fullName evidence="3">Glycosyltransferase</fullName>
    </submittedName>
</protein>
<dbReference type="Pfam" id="PF13579">
    <property type="entry name" value="Glyco_trans_4_4"/>
    <property type="match status" value="1"/>
</dbReference>
<dbReference type="SUPFAM" id="SSF53756">
    <property type="entry name" value="UDP-Glycosyltransferase/glycogen phosphorylase"/>
    <property type="match status" value="1"/>
</dbReference>
<dbReference type="Gene3D" id="3.40.50.2000">
    <property type="entry name" value="Glycogen Phosphorylase B"/>
    <property type="match status" value="2"/>
</dbReference>
<dbReference type="PANTHER" id="PTHR45947">
    <property type="entry name" value="SULFOQUINOVOSYL TRANSFERASE SQD2"/>
    <property type="match status" value="1"/>
</dbReference>
<dbReference type="EMBL" id="DVGZ01000055">
    <property type="protein sequence ID" value="HIR47105.1"/>
    <property type="molecule type" value="Genomic_DNA"/>
</dbReference>
<evidence type="ECO:0000259" key="2">
    <source>
        <dbReference type="Pfam" id="PF13579"/>
    </source>
</evidence>
<dbReference type="InterPro" id="IPR001296">
    <property type="entry name" value="Glyco_trans_1"/>
</dbReference>
<feature type="domain" description="Glycosyl transferase family 1" evidence="1">
    <location>
        <begin position="187"/>
        <end position="347"/>
    </location>
</feature>
<dbReference type="InterPro" id="IPR028098">
    <property type="entry name" value="Glyco_trans_4-like_N"/>
</dbReference>
<organism evidence="3 4">
    <name type="scientific">Candidatus Caccousia avicola</name>
    <dbReference type="NCBI Taxonomy" id="2840721"/>
    <lineage>
        <taxon>Bacteria</taxon>
        <taxon>Bacillati</taxon>
        <taxon>Bacillota</taxon>
        <taxon>Clostridia</taxon>
        <taxon>Eubacteriales</taxon>
        <taxon>Oscillospiraceae</taxon>
        <taxon>Oscillospiraceae incertae sedis</taxon>
        <taxon>Candidatus Caccousia</taxon>
    </lineage>
</organism>
<sequence length="381" mass="41588">MKRILFCASTASHLRRFHLPYLRAFQEAGWEVWAASDTGESLPYADHTAAVPMVKQFFSPQNLKAISAARRLLREGGFDAVSVHTTLAAAVIRAAALTLSKRPILFSTCHGYLFSETDSTAKRLAYLLPEKLCVRVTDVLMVMNEEDRRIAVKHRLSADGTVHSIPGMGVDFSRYTPPSAEQRAALRTQYGYTPEHTVFVYAAEFSGRKNHALLLRAFAQTGRDCPNARLFLAGNGALREDCIRLAGELGISDRVCFAGEINGMGPIYGMCDAAVSSSRSEGLPFNVMEAMAAGVPVAATRVKGHVDLIRPGESGLLFAPDRPEEAAAAMTQLSRSPNLRAKLSASAAADLERYALPNVLPRILDIYRERFPHDLGVPPKS</sequence>
<name>A0A9D1AN59_9FIRM</name>
<evidence type="ECO:0000259" key="1">
    <source>
        <dbReference type="Pfam" id="PF00534"/>
    </source>
</evidence>
<proteinExistence type="predicted"/>